<evidence type="ECO:0000256" key="2">
    <source>
        <dbReference type="ARBA" id="ARBA00004604"/>
    </source>
</evidence>
<evidence type="ECO:0000256" key="5">
    <source>
        <dbReference type="ARBA" id="ARBA00022552"/>
    </source>
</evidence>
<dbReference type="OrthoDB" id="45882at2759"/>
<keyword evidence="5" id="KW-0698">rRNA processing</keyword>
<dbReference type="GO" id="GO:0000177">
    <property type="term" value="C:cytoplasmic exosome (RNase complex)"/>
    <property type="evidence" value="ECO:0007669"/>
    <property type="project" value="TreeGrafter"/>
</dbReference>
<evidence type="ECO:0000256" key="6">
    <source>
        <dbReference type="ARBA" id="ARBA00022835"/>
    </source>
</evidence>
<dbReference type="PANTHER" id="PTHR11097">
    <property type="entry name" value="EXOSOME COMPLEX EXONUCLEASE RIBOSOMAL RNA PROCESSING PROTEIN"/>
    <property type="match status" value="1"/>
</dbReference>
<evidence type="ECO:0000313" key="12">
    <source>
        <dbReference type="Proteomes" id="UP000245884"/>
    </source>
</evidence>
<dbReference type="InterPro" id="IPR050590">
    <property type="entry name" value="Exosome_comp_Rrp42_subfam"/>
</dbReference>
<dbReference type="Gene3D" id="3.30.230.70">
    <property type="entry name" value="GHMP Kinase, N-terminal domain"/>
    <property type="match status" value="1"/>
</dbReference>
<evidence type="ECO:0000256" key="7">
    <source>
        <dbReference type="ARBA" id="ARBA00022884"/>
    </source>
</evidence>
<dbReference type="GO" id="GO:0071038">
    <property type="term" value="P:TRAMP-dependent tRNA surveillance pathway"/>
    <property type="evidence" value="ECO:0007669"/>
    <property type="project" value="TreeGrafter"/>
</dbReference>
<dbReference type="SUPFAM" id="SSF54211">
    <property type="entry name" value="Ribosomal protein S5 domain 2-like"/>
    <property type="match status" value="1"/>
</dbReference>
<dbReference type="EMBL" id="KZ819662">
    <property type="protein sequence ID" value="PWN30446.1"/>
    <property type="molecule type" value="Genomic_DNA"/>
</dbReference>
<dbReference type="GO" id="GO:0035925">
    <property type="term" value="F:mRNA 3'-UTR AU-rich region binding"/>
    <property type="evidence" value="ECO:0007669"/>
    <property type="project" value="TreeGrafter"/>
</dbReference>
<evidence type="ECO:0000313" key="11">
    <source>
        <dbReference type="EMBL" id="PWN30446.1"/>
    </source>
</evidence>
<protein>
    <recommendedName>
        <fullName evidence="9">Ribosomal RNA-processing protein 43</fullName>
    </recommendedName>
</protein>
<dbReference type="AlphaFoldDB" id="A0A316UYR0"/>
<dbReference type="GO" id="GO:0071035">
    <property type="term" value="P:nuclear polyadenylation-dependent rRNA catabolic process"/>
    <property type="evidence" value="ECO:0007669"/>
    <property type="project" value="TreeGrafter"/>
</dbReference>
<dbReference type="InterPro" id="IPR001247">
    <property type="entry name" value="ExoRNase_PH_dom1"/>
</dbReference>
<comment type="similarity">
    <text evidence="3">Belongs to the RNase PH family.</text>
</comment>
<dbReference type="InterPro" id="IPR020568">
    <property type="entry name" value="Ribosomal_Su5_D2-typ_SF"/>
</dbReference>
<sequence length="364" mass="38477">MSSTTPASTDSSSLLARLHPSHYLSTHLSHSSRPSSSRSPLDFPDVDLNLGPIASSSSSNRPEWIPSPSALARVGSTTVICSITPSIVYPPQMSTPSSSQASSTVVPSINLTPLSSPSADFQSGAPSNFAQCTTERLYEFLDSSLPFEPELLHIPTEGGEAAGAGVEEAKRGPPRAKWCLFADCTVVGYDGALLETAMLAITAALRQLWLPKSVFSLDENVVIASPADYWSLSAHMDSLPLAFSFAIYDEQLLACPSSFEADLAQSSMAMCLSAEKAKERKASRSGKREDTGDEWSLCAMHSTGPLRATNVALSPGKGKPLGDEELIARCLALASARAGQIAATLRAKEADVESAMQKARGAQQ</sequence>
<dbReference type="GO" id="GO:0034473">
    <property type="term" value="P:U1 snRNA 3'-end processing"/>
    <property type="evidence" value="ECO:0007669"/>
    <property type="project" value="TreeGrafter"/>
</dbReference>
<dbReference type="GO" id="GO:0005730">
    <property type="term" value="C:nucleolus"/>
    <property type="evidence" value="ECO:0007669"/>
    <property type="project" value="UniProtKB-SubCell"/>
</dbReference>
<dbReference type="GO" id="GO:0016075">
    <property type="term" value="P:rRNA catabolic process"/>
    <property type="evidence" value="ECO:0007669"/>
    <property type="project" value="TreeGrafter"/>
</dbReference>
<dbReference type="GO" id="GO:0000467">
    <property type="term" value="P:exonucleolytic trimming to generate mature 3'-end of 5.8S rRNA from tricistronic rRNA transcript (SSU-rRNA, 5.8S rRNA, LSU-rRNA)"/>
    <property type="evidence" value="ECO:0007669"/>
    <property type="project" value="TreeGrafter"/>
</dbReference>
<dbReference type="GO" id="GO:0034476">
    <property type="term" value="P:U5 snRNA 3'-end processing"/>
    <property type="evidence" value="ECO:0007669"/>
    <property type="project" value="TreeGrafter"/>
</dbReference>
<keyword evidence="4" id="KW-0963">Cytoplasm</keyword>
<name>A0A316UYR0_9BASI</name>
<dbReference type="InterPro" id="IPR027408">
    <property type="entry name" value="PNPase/RNase_PH_dom_sf"/>
</dbReference>
<evidence type="ECO:0000256" key="8">
    <source>
        <dbReference type="ARBA" id="ARBA00023242"/>
    </source>
</evidence>
<evidence type="ECO:0000256" key="9">
    <source>
        <dbReference type="ARBA" id="ARBA00030617"/>
    </source>
</evidence>
<keyword evidence="12" id="KW-1185">Reference proteome</keyword>
<gene>
    <name evidence="11" type="ORF">BDZ90DRAFT_229468</name>
</gene>
<evidence type="ECO:0000256" key="4">
    <source>
        <dbReference type="ARBA" id="ARBA00022490"/>
    </source>
</evidence>
<dbReference type="GO" id="GO:0000176">
    <property type="term" value="C:nuclear exosome (RNase complex)"/>
    <property type="evidence" value="ECO:0007669"/>
    <property type="project" value="TreeGrafter"/>
</dbReference>
<dbReference type="RefSeq" id="XP_025365058.1">
    <property type="nucleotide sequence ID" value="XM_025505078.1"/>
</dbReference>
<dbReference type="GO" id="GO:0034475">
    <property type="term" value="P:U4 snRNA 3'-end processing"/>
    <property type="evidence" value="ECO:0007669"/>
    <property type="project" value="TreeGrafter"/>
</dbReference>
<reference evidence="11 12" key="1">
    <citation type="journal article" date="2018" name="Mol. Biol. Evol.">
        <title>Broad Genomic Sampling Reveals a Smut Pathogenic Ancestry of the Fungal Clade Ustilaginomycotina.</title>
        <authorList>
            <person name="Kijpornyongpan T."/>
            <person name="Mondo S.J."/>
            <person name="Barry K."/>
            <person name="Sandor L."/>
            <person name="Lee J."/>
            <person name="Lipzen A."/>
            <person name="Pangilinan J."/>
            <person name="LaButti K."/>
            <person name="Hainaut M."/>
            <person name="Henrissat B."/>
            <person name="Grigoriev I.V."/>
            <person name="Spatafora J.W."/>
            <person name="Aime M.C."/>
        </authorList>
    </citation>
    <scope>NUCLEOTIDE SEQUENCE [LARGE SCALE GENOMIC DNA]</scope>
    <source>
        <strain evidence="11 12">MCA 5214</strain>
    </source>
</reference>
<dbReference type="STRING" id="1569628.A0A316UYR0"/>
<accession>A0A316UYR0</accession>
<dbReference type="GeneID" id="37026901"/>
<dbReference type="PANTHER" id="PTHR11097:SF9">
    <property type="entry name" value="EXOSOME COMPLEX COMPONENT RRP43"/>
    <property type="match status" value="1"/>
</dbReference>
<dbReference type="Proteomes" id="UP000245884">
    <property type="component" value="Unassembled WGS sequence"/>
</dbReference>
<evidence type="ECO:0000256" key="3">
    <source>
        <dbReference type="ARBA" id="ARBA00006678"/>
    </source>
</evidence>
<comment type="subcellular location">
    <subcellularLocation>
        <location evidence="1">Cytoplasm</location>
    </subcellularLocation>
    <subcellularLocation>
        <location evidence="2">Nucleus</location>
        <location evidence="2">Nucleolus</location>
    </subcellularLocation>
</comment>
<keyword evidence="6" id="KW-0271">Exosome</keyword>
<evidence type="ECO:0000256" key="1">
    <source>
        <dbReference type="ARBA" id="ARBA00004496"/>
    </source>
</evidence>
<feature type="domain" description="Exoribonuclease phosphorolytic" evidence="10">
    <location>
        <begin position="69"/>
        <end position="207"/>
    </location>
</feature>
<keyword evidence="8" id="KW-0539">Nucleus</keyword>
<keyword evidence="7" id="KW-0694">RNA-binding</keyword>
<dbReference type="GO" id="GO:0071028">
    <property type="term" value="P:nuclear mRNA surveillance"/>
    <property type="evidence" value="ECO:0007669"/>
    <property type="project" value="TreeGrafter"/>
</dbReference>
<dbReference type="Pfam" id="PF01138">
    <property type="entry name" value="RNase_PH"/>
    <property type="match status" value="1"/>
</dbReference>
<organism evidence="11 12">
    <name type="scientific">Jaminaea rosea</name>
    <dbReference type="NCBI Taxonomy" id="1569628"/>
    <lineage>
        <taxon>Eukaryota</taxon>
        <taxon>Fungi</taxon>
        <taxon>Dikarya</taxon>
        <taxon>Basidiomycota</taxon>
        <taxon>Ustilaginomycotina</taxon>
        <taxon>Exobasidiomycetes</taxon>
        <taxon>Microstromatales</taxon>
        <taxon>Microstromatales incertae sedis</taxon>
        <taxon>Jaminaea</taxon>
    </lineage>
</organism>
<evidence type="ECO:0000259" key="10">
    <source>
        <dbReference type="Pfam" id="PF01138"/>
    </source>
</evidence>
<proteinExistence type="inferred from homology"/>